<protein>
    <submittedName>
        <fullName evidence="1">Uncharacterized protein</fullName>
    </submittedName>
</protein>
<dbReference type="Proteomes" id="UP000247620">
    <property type="component" value="Unassembled WGS sequence"/>
</dbReference>
<evidence type="ECO:0000313" key="2">
    <source>
        <dbReference type="Proteomes" id="UP000247620"/>
    </source>
</evidence>
<gene>
    <name evidence="1" type="ORF">DMX07_12035</name>
</gene>
<evidence type="ECO:0000313" key="1">
    <source>
        <dbReference type="EMBL" id="PYB82390.1"/>
    </source>
</evidence>
<reference evidence="1 2" key="1">
    <citation type="submission" date="2018-06" db="EMBL/GenBank/DDBJ databases">
        <title>Pseudomonas diversity within urban Lake Michigan freshwaters.</title>
        <authorList>
            <person name="Batrich M."/>
            <person name="Hatzopoulos T."/>
            <person name="Putonti C."/>
        </authorList>
    </citation>
    <scope>NUCLEOTIDE SEQUENCE [LARGE SCALE GENOMIC DNA]</scope>
    <source>
        <strain evidence="1 2">LBp-160603</strain>
    </source>
</reference>
<proteinExistence type="predicted"/>
<comment type="caution">
    <text evidence="1">The sequence shown here is derived from an EMBL/GenBank/DDBJ whole genome shotgun (WGS) entry which is preliminary data.</text>
</comment>
<dbReference type="AlphaFoldDB" id="A0A2V4IH41"/>
<dbReference type="EMBL" id="QJRO01000006">
    <property type="protein sequence ID" value="PYB82390.1"/>
    <property type="molecule type" value="Genomic_DNA"/>
</dbReference>
<dbReference type="RefSeq" id="WP_110700215.1">
    <property type="nucleotide sequence ID" value="NZ_CP151184.1"/>
</dbReference>
<sequence length="261" mass="29442">MTATPEQLCKILKAQHPSEPPSSALVATGLATETRRMSHDQVLTWLFKERETVVKKEVVANFLTGVERNQAYLRAALSAYACATHLPQHAFTAQDQLNCQVCSFFKEREVNFIALNRVRFLIGAALFGSPSHIAFQLQEHNAGPRERPGNLDLMVSILDLIRNVPAVTKPKDLLKLLRKLPGIKMSEEEGRGFLDLLGHCGILQTPEHPGLLYRYTNLGLAPRSARSSDWSYPMDFWRGEHGLNQDALDYWFSDYPELLKV</sequence>
<name>A0A2V4IH41_9PSED</name>
<organism evidence="1 2">
    <name type="scientific">Pseudomonas soli</name>
    <dbReference type="NCBI Taxonomy" id="1306993"/>
    <lineage>
        <taxon>Bacteria</taxon>
        <taxon>Pseudomonadati</taxon>
        <taxon>Pseudomonadota</taxon>
        <taxon>Gammaproteobacteria</taxon>
        <taxon>Pseudomonadales</taxon>
        <taxon>Pseudomonadaceae</taxon>
        <taxon>Pseudomonas</taxon>
    </lineage>
</organism>
<accession>A0A2V4IH41</accession>